<dbReference type="GO" id="GO:1902017">
    <property type="term" value="P:regulation of cilium assembly"/>
    <property type="evidence" value="ECO:0007669"/>
    <property type="project" value="TreeGrafter"/>
</dbReference>
<feature type="coiled-coil region" evidence="6">
    <location>
        <begin position="373"/>
        <end position="435"/>
    </location>
</feature>
<sequence>MLKGNKKKKSPWIPPPGRTRHLSKITDKTKSANSTTSMYMTAHDMKGLDDETFDLGSLCSLASSGNSQGDKKVHLRSIKGELKIFHVHFRSLKRMSLFLNKYFITHKIENITLRDLNEKIDESVREIVFELDDLEFSVALVENNMDPQSKSEEYLRLVKTEENLLSKILDCYSKGVTIFEAVIQTHSVEDFNVMQQHQEALQKQLQSSEKKCASQNAMIKDFQRRLSILQGKTSTIESYKSNLEGTRAELQKQLAYKEAQIKYLSTELTKQVSNQHESRDHEELLEIIEKIKKNNQAEKTALKKAVKLQKSRTEDAKEAIEKLTRDLKERDKIMFSLASQRDQLKVQLTLAKNTSIEGKTEKHAMEIQNMKLQKELLANEASYKVQLKEMEDRLKEKTEQLRKAEQDNLNLQKELEKSIKTLEASTNKIKNLNSNADGFLQSQGDGKQNNTLDEVKNLITILKDTKDYFNNMKTNSIYTSAIEDETVPHGNTASDKNILNAVDEVKSHLLDLKNKWDSSAKPSENLELEQKFKDLQQIYEESSKQNEMLKKEIKQLKTSKFHTMPHLRSNESTSTYENDFATRSLQLELKLKTEENWRIKQREKDLEGQLEEVRQKLQREEMENIRLHKIEEDLKVKRNELSLLELKKEEESEKMRRKMGELQESLDKVTTDHTILKRYVEALRTSYVNVFGDSGK</sequence>
<dbReference type="GO" id="GO:0005813">
    <property type="term" value="C:centrosome"/>
    <property type="evidence" value="ECO:0007669"/>
    <property type="project" value="UniProtKB-SubCell"/>
</dbReference>
<keyword evidence="9" id="KW-1185">Reference proteome</keyword>
<protein>
    <submittedName>
        <fullName evidence="8">Uncharacterized protein</fullName>
    </submittedName>
</protein>
<comment type="subcellular location">
    <subcellularLocation>
        <location evidence="1">Cytoplasm</location>
        <location evidence="1">Cytoskeleton</location>
        <location evidence="1">Microtubule organizing center</location>
        <location evidence="1">Centrosome</location>
    </subcellularLocation>
</comment>
<gene>
    <name evidence="8" type="ORF">JTE90_014260</name>
</gene>
<proteinExistence type="inferred from homology"/>
<reference evidence="8 9" key="1">
    <citation type="journal article" date="2022" name="Nat. Ecol. Evol.">
        <title>A masculinizing supergene underlies an exaggerated male reproductive morph in a spider.</title>
        <authorList>
            <person name="Hendrickx F."/>
            <person name="De Corte Z."/>
            <person name="Sonet G."/>
            <person name="Van Belleghem S.M."/>
            <person name="Kostlbacher S."/>
            <person name="Vangestel C."/>
        </authorList>
    </citation>
    <scope>NUCLEOTIDE SEQUENCE [LARGE SCALE GENOMIC DNA]</scope>
    <source>
        <strain evidence="8">W744_W776</strain>
    </source>
</reference>
<dbReference type="PANTHER" id="PTHR23162">
    <property type="entry name" value="OUTER DENSE FIBER OF SPERM TAILS 2"/>
    <property type="match status" value="1"/>
</dbReference>
<keyword evidence="3" id="KW-0963">Cytoplasm</keyword>
<evidence type="ECO:0000256" key="5">
    <source>
        <dbReference type="ARBA" id="ARBA00023212"/>
    </source>
</evidence>
<evidence type="ECO:0000256" key="1">
    <source>
        <dbReference type="ARBA" id="ARBA00004300"/>
    </source>
</evidence>
<dbReference type="InterPro" id="IPR026099">
    <property type="entry name" value="Odf2-rel"/>
</dbReference>
<evidence type="ECO:0000313" key="8">
    <source>
        <dbReference type="EMBL" id="KAG8181533.1"/>
    </source>
</evidence>
<dbReference type="PANTHER" id="PTHR23162:SF10">
    <property type="entry name" value="FI13205P"/>
    <property type="match status" value="1"/>
</dbReference>
<feature type="coiled-coil region" evidence="6">
    <location>
        <begin position="596"/>
        <end position="672"/>
    </location>
</feature>
<keyword evidence="4 6" id="KW-0175">Coiled coil</keyword>
<name>A0AAV6UCF9_9ARAC</name>
<evidence type="ECO:0000256" key="3">
    <source>
        <dbReference type="ARBA" id="ARBA00022490"/>
    </source>
</evidence>
<evidence type="ECO:0000256" key="4">
    <source>
        <dbReference type="ARBA" id="ARBA00023054"/>
    </source>
</evidence>
<dbReference type="EMBL" id="JAFNEN010000509">
    <property type="protein sequence ID" value="KAG8181533.1"/>
    <property type="molecule type" value="Genomic_DNA"/>
</dbReference>
<dbReference type="Proteomes" id="UP000827092">
    <property type="component" value="Unassembled WGS sequence"/>
</dbReference>
<feature type="region of interest" description="Disordered" evidence="7">
    <location>
        <begin position="1"/>
        <end position="36"/>
    </location>
</feature>
<evidence type="ECO:0000256" key="7">
    <source>
        <dbReference type="SAM" id="MobiDB-lite"/>
    </source>
</evidence>
<dbReference type="AlphaFoldDB" id="A0AAV6UCF9"/>
<comment type="caution">
    <text evidence="8">The sequence shown here is derived from an EMBL/GenBank/DDBJ whole genome shotgun (WGS) entry which is preliminary data.</text>
</comment>
<keyword evidence="5" id="KW-0206">Cytoskeleton</keyword>
<comment type="similarity">
    <text evidence="2">Belongs to the ODF2 family.</text>
</comment>
<evidence type="ECO:0000256" key="2">
    <source>
        <dbReference type="ARBA" id="ARBA00009316"/>
    </source>
</evidence>
<organism evidence="8 9">
    <name type="scientific">Oedothorax gibbosus</name>
    <dbReference type="NCBI Taxonomy" id="931172"/>
    <lineage>
        <taxon>Eukaryota</taxon>
        <taxon>Metazoa</taxon>
        <taxon>Ecdysozoa</taxon>
        <taxon>Arthropoda</taxon>
        <taxon>Chelicerata</taxon>
        <taxon>Arachnida</taxon>
        <taxon>Araneae</taxon>
        <taxon>Araneomorphae</taxon>
        <taxon>Entelegynae</taxon>
        <taxon>Araneoidea</taxon>
        <taxon>Linyphiidae</taxon>
        <taxon>Erigoninae</taxon>
        <taxon>Oedothorax</taxon>
    </lineage>
</organism>
<accession>A0AAV6UCF9</accession>
<feature type="coiled-coil region" evidence="6">
    <location>
        <begin position="525"/>
        <end position="559"/>
    </location>
</feature>
<evidence type="ECO:0000256" key="6">
    <source>
        <dbReference type="SAM" id="Coils"/>
    </source>
</evidence>
<feature type="compositionally biased region" description="Basic residues" evidence="7">
    <location>
        <begin position="1"/>
        <end position="10"/>
    </location>
</feature>
<evidence type="ECO:0000313" key="9">
    <source>
        <dbReference type="Proteomes" id="UP000827092"/>
    </source>
</evidence>